<evidence type="ECO:0000256" key="4">
    <source>
        <dbReference type="ARBA" id="ARBA00023128"/>
    </source>
</evidence>
<keyword evidence="8" id="KW-1185">Reference proteome</keyword>
<organism evidence="8 9">
    <name type="scientific">Romanomermis culicivorax</name>
    <name type="common">Nematode worm</name>
    <dbReference type="NCBI Taxonomy" id="13658"/>
    <lineage>
        <taxon>Eukaryota</taxon>
        <taxon>Metazoa</taxon>
        <taxon>Ecdysozoa</taxon>
        <taxon>Nematoda</taxon>
        <taxon>Enoplea</taxon>
        <taxon>Dorylaimia</taxon>
        <taxon>Mermithida</taxon>
        <taxon>Mermithoidea</taxon>
        <taxon>Mermithidae</taxon>
        <taxon>Romanomermis</taxon>
    </lineage>
</organism>
<evidence type="ECO:0000313" key="8">
    <source>
        <dbReference type="Proteomes" id="UP000887565"/>
    </source>
</evidence>
<dbReference type="Gene3D" id="6.10.140.1320">
    <property type="match status" value="1"/>
</dbReference>
<reference evidence="9" key="1">
    <citation type="submission" date="2022-11" db="UniProtKB">
        <authorList>
            <consortium name="WormBaseParasite"/>
        </authorList>
    </citation>
    <scope>IDENTIFICATION</scope>
</reference>
<dbReference type="AlphaFoldDB" id="A0A915JKR8"/>
<dbReference type="InterPro" id="IPR050355">
    <property type="entry name" value="RCF1"/>
</dbReference>
<evidence type="ECO:0000256" key="6">
    <source>
        <dbReference type="SAM" id="Phobius"/>
    </source>
</evidence>
<dbReference type="Proteomes" id="UP000887565">
    <property type="component" value="Unplaced"/>
</dbReference>
<proteinExistence type="predicted"/>
<dbReference type="InterPro" id="IPR007667">
    <property type="entry name" value="Hypoxia_induced_domain"/>
</dbReference>
<dbReference type="GO" id="GO:0097250">
    <property type="term" value="P:mitochondrial respirasome assembly"/>
    <property type="evidence" value="ECO:0007669"/>
    <property type="project" value="TreeGrafter"/>
</dbReference>
<name>A0A915JKR8_ROMCU</name>
<feature type="transmembrane region" description="Helical" evidence="6">
    <location>
        <begin position="100"/>
        <end position="118"/>
    </location>
</feature>
<dbReference type="PANTHER" id="PTHR12297">
    <property type="entry name" value="HYPOXIA-INDUCBILE GENE 1 HIG1 -RELATED"/>
    <property type="match status" value="1"/>
</dbReference>
<dbReference type="Pfam" id="PF04588">
    <property type="entry name" value="HIG_1_N"/>
    <property type="match status" value="1"/>
</dbReference>
<accession>A0A915JKR8</accession>
<dbReference type="PANTHER" id="PTHR12297:SF3">
    <property type="entry name" value="HIG1 DOMAIN FAMILY MEMBER 1A"/>
    <property type="match status" value="1"/>
</dbReference>
<keyword evidence="5 6" id="KW-0472">Membrane</keyword>
<evidence type="ECO:0000256" key="3">
    <source>
        <dbReference type="ARBA" id="ARBA00022989"/>
    </source>
</evidence>
<comment type="subcellular location">
    <subcellularLocation>
        <location evidence="1">Mitochondrion membrane</location>
    </subcellularLocation>
</comment>
<protein>
    <submittedName>
        <fullName evidence="9">HIG1 domain-containing protein</fullName>
    </submittedName>
</protein>
<keyword evidence="4" id="KW-0496">Mitochondrion</keyword>
<keyword evidence="3 6" id="KW-1133">Transmembrane helix</keyword>
<dbReference type="GO" id="GO:0031966">
    <property type="term" value="C:mitochondrial membrane"/>
    <property type="evidence" value="ECO:0007669"/>
    <property type="project" value="UniProtKB-SubCell"/>
</dbReference>
<evidence type="ECO:0000256" key="1">
    <source>
        <dbReference type="ARBA" id="ARBA00004325"/>
    </source>
</evidence>
<evidence type="ECO:0000256" key="5">
    <source>
        <dbReference type="ARBA" id="ARBA00023136"/>
    </source>
</evidence>
<sequence>MADGQTSIPIDKSKMKWIEKPIIPTVSDQKAAELYEETPELNIPGFKVSSSNTDLSSKRWQKFKGNPLVPLGVLCTAGAICVGLHSMYKGARRRSQLMMRFRVGFQAFTLVCICASMYKAGLLSSEKILANSSIEEPPEAQNSKE</sequence>
<evidence type="ECO:0000256" key="2">
    <source>
        <dbReference type="ARBA" id="ARBA00022692"/>
    </source>
</evidence>
<dbReference type="WBParaSite" id="nRc.2.0.1.t26631-RA">
    <property type="protein sequence ID" value="nRc.2.0.1.t26631-RA"/>
    <property type="gene ID" value="nRc.2.0.1.g26631"/>
</dbReference>
<dbReference type="PROSITE" id="PS51503">
    <property type="entry name" value="HIG1"/>
    <property type="match status" value="1"/>
</dbReference>
<feature type="domain" description="HIG1" evidence="7">
    <location>
        <begin position="40"/>
        <end position="131"/>
    </location>
</feature>
<evidence type="ECO:0000313" key="9">
    <source>
        <dbReference type="WBParaSite" id="nRc.2.0.1.t26631-RA"/>
    </source>
</evidence>
<keyword evidence="2 6" id="KW-0812">Transmembrane</keyword>
<evidence type="ECO:0000259" key="7">
    <source>
        <dbReference type="PROSITE" id="PS51503"/>
    </source>
</evidence>
<feature type="transmembrane region" description="Helical" evidence="6">
    <location>
        <begin position="68"/>
        <end position="88"/>
    </location>
</feature>